<proteinExistence type="predicted"/>
<evidence type="ECO:0000313" key="2">
    <source>
        <dbReference type="EMBL" id="SDK37321.1"/>
    </source>
</evidence>
<dbReference type="InterPro" id="IPR001509">
    <property type="entry name" value="Epimerase_deHydtase"/>
</dbReference>
<dbReference type="Gene3D" id="3.40.50.720">
    <property type="entry name" value="NAD(P)-binding Rossmann-like Domain"/>
    <property type="match status" value="1"/>
</dbReference>
<accession>A0A1G9BCV4</accession>
<organism evidence="2 3">
    <name type="scientific">Microbulbifer yueqingensis</name>
    <dbReference type="NCBI Taxonomy" id="658219"/>
    <lineage>
        <taxon>Bacteria</taxon>
        <taxon>Pseudomonadati</taxon>
        <taxon>Pseudomonadota</taxon>
        <taxon>Gammaproteobacteria</taxon>
        <taxon>Cellvibrionales</taxon>
        <taxon>Microbulbiferaceae</taxon>
        <taxon>Microbulbifer</taxon>
    </lineage>
</organism>
<dbReference type="STRING" id="658219.SAMN05216212_2196"/>
<keyword evidence="3" id="KW-1185">Reference proteome</keyword>
<reference evidence="3" key="1">
    <citation type="submission" date="2016-10" db="EMBL/GenBank/DDBJ databases">
        <authorList>
            <person name="Varghese N."/>
            <person name="Submissions S."/>
        </authorList>
    </citation>
    <scope>NUCLEOTIDE SEQUENCE [LARGE SCALE GENOMIC DNA]</scope>
    <source>
        <strain evidence="3">CGMCC 1.10658</strain>
    </source>
</reference>
<name>A0A1G9BCV4_9GAMM</name>
<evidence type="ECO:0000313" key="3">
    <source>
        <dbReference type="Proteomes" id="UP000199305"/>
    </source>
</evidence>
<dbReference type="GO" id="GO:0005737">
    <property type="term" value="C:cytoplasm"/>
    <property type="evidence" value="ECO:0007669"/>
    <property type="project" value="TreeGrafter"/>
</dbReference>
<feature type="domain" description="NAD-dependent epimerase/dehydratase" evidence="1">
    <location>
        <begin position="4"/>
        <end position="224"/>
    </location>
</feature>
<dbReference type="GO" id="GO:0004029">
    <property type="term" value="F:aldehyde dehydrogenase (NAD+) activity"/>
    <property type="evidence" value="ECO:0007669"/>
    <property type="project" value="TreeGrafter"/>
</dbReference>
<dbReference type="RefSeq" id="WP_091513522.1">
    <property type="nucleotide sequence ID" value="NZ_FNFH01000004.1"/>
</dbReference>
<protein>
    <recommendedName>
        <fullName evidence="1">NAD-dependent epimerase/dehydratase domain-containing protein</fullName>
    </recommendedName>
</protein>
<sequence length="337" mass="36302">MHAFVTGGTGFLGANLIEQLLAEGWQVTAMHRPGSDTRLLDRPGVAPVEASLDDIDSLRAVLPAGVDAVFHVAGNTSMWRGGNARQWRDNVVGSANVARVAREKGAGRMVVTSSISAYGYHTELITEESPQLADDPRHHYLYTKKRAEQAVREEIGQGLDAVFLNPCAIVGKYDTGSWAQAFYMIAGDRLPGVPPGAGSFCHAAEVARAHISAFHRGRSGENYILAGTDATFLEFFATIARLVGKPAPRRTTPALAIRALARMNDWVSRLTGREPAVTPEKAAIITRRVTASSAKASRELGYRTDVELEQMLAESRDWLLEQGLLSVPQAGAATGDL</sequence>
<dbReference type="InterPro" id="IPR036291">
    <property type="entry name" value="NAD(P)-bd_dom_sf"/>
</dbReference>
<dbReference type="EMBL" id="FNFH01000004">
    <property type="protein sequence ID" value="SDK37321.1"/>
    <property type="molecule type" value="Genomic_DNA"/>
</dbReference>
<dbReference type="Proteomes" id="UP000199305">
    <property type="component" value="Unassembled WGS sequence"/>
</dbReference>
<dbReference type="PANTHER" id="PTHR48079:SF6">
    <property type="entry name" value="NAD(P)-BINDING DOMAIN-CONTAINING PROTEIN-RELATED"/>
    <property type="match status" value="1"/>
</dbReference>
<gene>
    <name evidence="2" type="ORF">SAMN05216212_2196</name>
</gene>
<dbReference type="AlphaFoldDB" id="A0A1G9BCV4"/>
<dbReference type="CDD" id="cd05228">
    <property type="entry name" value="AR_FR_like_1_SDR_e"/>
    <property type="match status" value="1"/>
</dbReference>
<dbReference type="InterPro" id="IPR051783">
    <property type="entry name" value="NAD(P)-dependent_oxidoreduct"/>
</dbReference>
<dbReference type="Pfam" id="PF01370">
    <property type="entry name" value="Epimerase"/>
    <property type="match status" value="1"/>
</dbReference>
<dbReference type="PANTHER" id="PTHR48079">
    <property type="entry name" value="PROTEIN YEEZ"/>
    <property type="match status" value="1"/>
</dbReference>
<dbReference type="SUPFAM" id="SSF51735">
    <property type="entry name" value="NAD(P)-binding Rossmann-fold domains"/>
    <property type="match status" value="1"/>
</dbReference>
<evidence type="ECO:0000259" key="1">
    <source>
        <dbReference type="Pfam" id="PF01370"/>
    </source>
</evidence>
<dbReference type="OrthoDB" id="9801785at2"/>